<keyword evidence="12 15" id="KW-0472">Membrane</keyword>
<dbReference type="SUPFAM" id="SSF103473">
    <property type="entry name" value="MFS general substrate transporter"/>
    <property type="match status" value="1"/>
</dbReference>
<dbReference type="InterPro" id="IPR005829">
    <property type="entry name" value="Sugar_transporter_CS"/>
</dbReference>
<dbReference type="PROSITE" id="PS00723">
    <property type="entry name" value="POLYPRENYL_SYNTHASE_1"/>
    <property type="match status" value="1"/>
</dbReference>
<feature type="transmembrane region" description="Helical" evidence="15">
    <location>
        <begin position="413"/>
        <end position="434"/>
    </location>
</feature>
<evidence type="ECO:0000256" key="8">
    <source>
        <dbReference type="ARBA" id="ARBA00022723"/>
    </source>
</evidence>
<evidence type="ECO:0000256" key="15">
    <source>
        <dbReference type="SAM" id="Phobius"/>
    </source>
</evidence>
<dbReference type="Gene3D" id="1.20.1250.20">
    <property type="entry name" value="MFS general substrate transporter like domains"/>
    <property type="match status" value="1"/>
</dbReference>
<feature type="transmembrane region" description="Helical" evidence="15">
    <location>
        <begin position="203"/>
        <end position="226"/>
    </location>
</feature>
<feature type="transmembrane region" description="Helical" evidence="15">
    <location>
        <begin position="85"/>
        <end position="104"/>
    </location>
</feature>
<evidence type="ECO:0000256" key="7">
    <source>
        <dbReference type="ARBA" id="ARBA00022692"/>
    </source>
</evidence>
<dbReference type="Pfam" id="PF00083">
    <property type="entry name" value="Sugar_tr"/>
    <property type="match status" value="1"/>
</dbReference>
<gene>
    <name evidence="17" type="ORF">Fot_18520</name>
</gene>
<evidence type="ECO:0000256" key="11">
    <source>
        <dbReference type="ARBA" id="ARBA00022989"/>
    </source>
</evidence>
<dbReference type="PANTHER" id="PTHR23500">
    <property type="entry name" value="SOLUTE CARRIER FAMILY 2, FACILITATED GLUCOSE TRANSPORTER"/>
    <property type="match status" value="1"/>
</dbReference>
<keyword evidence="6 17" id="KW-0762">Sugar transport</keyword>
<evidence type="ECO:0000256" key="14">
    <source>
        <dbReference type="RuleBase" id="RU003346"/>
    </source>
</evidence>
<reference evidence="18" key="1">
    <citation type="submission" date="2024-07" db="EMBL/GenBank/DDBJ databases">
        <title>Two chromosome-level genome assemblies of Korean endemic species Abeliophyllum distichum and Forsythia ovata (Oleaceae).</title>
        <authorList>
            <person name="Jang H."/>
        </authorList>
    </citation>
    <scope>NUCLEOTIDE SEQUENCE [LARGE SCALE GENOMIC DNA]</scope>
</reference>
<dbReference type="InterPro" id="IPR008949">
    <property type="entry name" value="Isoprenoid_synthase_dom_sf"/>
</dbReference>
<dbReference type="InterPro" id="IPR000092">
    <property type="entry name" value="Polyprenyl_synt"/>
</dbReference>
<evidence type="ECO:0000256" key="6">
    <source>
        <dbReference type="ARBA" id="ARBA00022597"/>
    </source>
</evidence>
<dbReference type="InterPro" id="IPR033749">
    <property type="entry name" value="Polyprenyl_synt_CS"/>
</dbReference>
<dbReference type="InterPro" id="IPR003663">
    <property type="entry name" value="Sugar/inositol_transpt"/>
</dbReference>
<keyword evidence="18" id="KW-1185">Reference proteome</keyword>
<dbReference type="NCBIfam" id="TIGR00879">
    <property type="entry name" value="SP"/>
    <property type="match status" value="1"/>
</dbReference>
<evidence type="ECO:0000256" key="4">
    <source>
        <dbReference type="ARBA" id="ARBA00010992"/>
    </source>
</evidence>
<proteinExistence type="inferred from homology"/>
<comment type="similarity">
    <text evidence="13">Belongs to the major facilitator superfamily. Phosphate:H(+) symporter (TC 2.A.1.9) family.</text>
</comment>
<dbReference type="InterPro" id="IPR005828">
    <property type="entry name" value="MFS_sugar_transport-like"/>
</dbReference>
<protein>
    <submittedName>
        <fullName evidence="17">Sugar transport protein 1</fullName>
    </submittedName>
</protein>
<dbReference type="CDD" id="cd17361">
    <property type="entry name" value="MFS_STP"/>
    <property type="match status" value="1"/>
</dbReference>
<keyword evidence="8" id="KW-0479">Metal-binding</keyword>
<dbReference type="Proteomes" id="UP001604277">
    <property type="component" value="Unassembled WGS sequence"/>
</dbReference>
<comment type="caution">
    <text evidence="17">The sequence shown here is derived from an EMBL/GenBank/DDBJ whole genome shotgun (WGS) entry which is preliminary data.</text>
</comment>
<comment type="cofactor">
    <cofactor evidence="1">
        <name>Mg(2+)</name>
        <dbReference type="ChEBI" id="CHEBI:18420"/>
    </cofactor>
</comment>
<feature type="transmembrane region" description="Helical" evidence="15">
    <location>
        <begin position="23"/>
        <end position="43"/>
    </location>
</feature>
<evidence type="ECO:0000256" key="10">
    <source>
        <dbReference type="ARBA" id="ARBA00022847"/>
    </source>
</evidence>
<dbReference type="GO" id="GO:0015293">
    <property type="term" value="F:symporter activity"/>
    <property type="evidence" value="ECO:0007669"/>
    <property type="project" value="UniProtKB-KW"/>
</dbReference>
<dbReference type="PROSITE" id="PS00217">
    <property type="entry name" value="SUGAR_TRANSPORT_2"/>
    <property type="match status" value="1"/>
</dbReference>
<evidence type="ECO:0000256" key="5">
    <source>
        <dbReference type="ARBA" id="ARBA00022448"/>
    </source>
</evidence>
<dbReference type="InterPro" id="IPR036259">
    <property type="entry name" value="MFS_trans_sf"/>
</dbReference>
<feature type="transmembrane region" description="Helical" evidence="15">
    <location>
        <begin position="289"/>
        <end position="313"/>
    </location>
</feature>
<evidence type="ECO:0000256" key="12">
    <source>
        <dbReference type="ARBA" id="ARBA00023136"/>
    </source>
</evidence>
<keyword evidence="7 15" id="KW-0812">Transmembrane</keyword>
<evidence type="ECO:0000259" key="16">
    <source>
        <dbReference type="PROSITE" id="PS50850"/>
    </source>
</evidence>
<feature type="transmembrane region" description="Helical" evidence="15">
    <location>
        <begin position="388"/>
        <end position="407"/>
    </location>
</feature>
<evidence type="ECO:0000256" key="13">
    <source>
        <dbReference type="ARBA" id="ARBA00044504"/>
    </source>
</evidence>
<feature type="domain" description="Major facilitator superfamily (MFS) profile" evidence="16">
    <location>
        <begin position="30"/>
        <end position="438"/>
    </location>
</feature>
<dbReference type="GO" id="GO:0046872">
    <property type="term" value="F:metal ion binding"/>
    <property type="evidence" value="ECO:0007669"/>
    <property type="project" value="UniProtKB-KW"/>
</dbReference>
<comment type="similarity">
    <text evidence="3">Belongs to the FPP/GGPP synthase family.</text>
</comment>
<accession>A0ABD1VIF4</accession>
<dbReference type="Gene3D" id="1.10.600.10">
    <property type="entry name" value="Farnesyl Diphosphate Synthase"/>
    <property type="match status" value="1"/>
</dbReference>
<dbReference type="InterPro" id="IPR020846">
    <property type="entry name" value="MFS_dom"/>
</dbReference>
<evidence type="ECO:0000256" key="3">
    <source>
        <dbReference type="ARBA" id="ARBA00006706"/>
    </source>
</evidence>
<dbReference type="InterPro" id="IPR044778">
    <property type="entry name" value="MFS_STP/MST-like_plant"/>
</dbReference>
<organism evidence="17 18">
    <name type="scientific">Forsythia ovata</name>
    <dbReference type="NCBI Taxonomy" id="205694"/>
    <lineage>
        <taxon>Eukaryota</taxon>
        <taxon>Viridiplantae</taxon>
        <taxon>Streptophyta</taxon>
        <taxon>Embryophyta</taxon>
        <taxon>Tracheophyta</taxon>
        <taxon>Spermatophyta</taxon>
        <taxon>Magnoliopsida</taxon>
        <taxon>eudicotyledons</taxon>
        <taxon>Gunneridae</taxon>
        <taxon>Pentapetalae</taxon>
        <taxon>asterids</taxon>
        <taxon>lamiids</taxon>
        <taxon>Lamiales</taxon>
        <taxon>Oleaceae</taxon>
        <taxon>Forsythieae</taxon>
        <taxon>Forsythia</taxon>
    </lineage>
</organism>
<keyword evidence="9" id="KW-0460">Magnesium</keyword>
<dbReference type="GO" id="GO:0016020">
    <property type="term" value="C:membrane"/>
    <property type="evidence" value="ECO:0007669"/>
    <property type="project" value="UniProtKB-SubCell"/>
</dbReference>
<evidence type="ECO:0000256" key="1">
    <source>
        <dbReference type="ARBA" id="ARBA00001946"/>
    </source>
</evidence>
<evidence type="ECO:0000256" key="2">
    <source>
        <dbReference type="ARBA" id="ARBA00004141"/>
    </source>
</evidence>
<keyword evidence="10" id="KW-0769">Symport</keyword>
<dbReference type="Pfam" id="PF00348">
    <property type="entry name" value="polyprenyl_synt"/>
    <property type="match status" value="1"/>
</dbReference>
<dbReference type="PROSITE" id="PS50850">
    <property type="entry name" value="MFS"/>
    <property type="match status" value="1"/>
</dbReference>
<dbReference type="PANTHER" id="PTHR23500:SF603">
    <property type="entry name" value="SUGAR CARRIER PROTEIN C-LIKE"/>
    <property type="match status" value="1"/>
</dbReference>
<dbReference type="PRINTS" id="PR00171">
    <property type="entry name" value="SUGRTRNSPORT"/>
</dbReference>
<dbReference type="SUPFAM" id="SSF48576">
    <property type="entry name" value="Terpenoid synthases"/>
    <property type="match status" value="1"/>
</dbReference>
<feature type="transmembrane region" description="Helical" evidence="15">
    <location>
        <begin position="116"/>
        <end position="135"/>
    </location>
</feature>
<dbReference type="EMBL" id="JBFOLJ010000005">
    <property type="protein sequence ID" value="KAL2537129.1"/>
    <property type="molecule type" value="Genomic_DNA"/>
</dbReference>
<keyword evidence="5 14" id="KW-0813">Transport</keyword>
<sequence length="588" mass="65926">MGGVDFAVSGSRVVDLTQYPGKVTWYVAMTLIAAVMGGFIFGYDIGISGGVTSMAPFLEKFFPSVYHRQMDDTSTNQYCKFDSQILTLFTSSLYLAALVAYFFASTMTKKFGRRKSVMFGGIIFLVGATINAAAVHISMLIIGRVLLGIGVGFAIHSVPLYLFEMSPYNYRGTFNVCFQLTIKFGIPIANIFNYFFARIEGGWGWRLSLGLVGVPAIIIIISSFFLPDTPNSLVDRGREEEAKTLLKRIRGVENIDPEFNDILAARNEARLLQNPWQNIFKRRCYRPQLVMSILIPFFQQLTGIKAIMLYAPVLFQTIGFGSDTSLMFAVITGVTNVLATCVSIGFADRWGRITLFLEGGFEWSWGRLGWLYPSEIFSSEIRSAGQSVNVAVSMFFTFLVAQVFLGMLCTMKFGLFIFFAFFVILMTGFCYFFMPERKNIPIEKMTQMWRDHWFWKRFMDDDSLIGANEMTRMEQCCEQGLGRSSFAEGTFKIHESMSYSLLAGGKRVRPIFCIASCELVGGQESTAMPAACAVEMIHTMTLMQDDLPFMDNDDLRRGKPISHKVFGEDVAVLAGDALLLAHGHQCIQ</sequence>
<comment type="similarity">
    <text evidence="4 14">Belongs to the major facilitator superfamily. Sugar transporter (TC 2.A.1.1) family.</text>
</comment>
<name>A0ABD1VIF4_9LAMI</name>
<keyword evidence="11 15" id="KW-1133">Transmembrane helix</keyword>
<evidence type="ECO:0000313" key="18">
    <source>
        <dbReference type="Proteomes" id="UP001604277"/>
    </source>
</evidence>
<evidence type="ECO:0000313" key="17">
    <source>
        <dbReference type="EMBL" id="KAL2537129.1"/>
    </source>
</evidence>
<feature type="transmembrane region" description="Helical" evidence="15">
    <location>
        <begin position="174"/>
        <end position="197"/>
    </location>
</feature>
<feature type="transmembrane region" description="Helical" evidence="15">
    <location>
        <begin position="141"/>
        <end position="162"/>
    </location>
</feature>
<dbReference type="InterPro" id="IPR045262">
    <property type="entry name" value="STP/PLT_plant"/>
</dbReference>
<dbReference type="AlphaFoldDB" id="A0ABD1VIF4"/>
<feature type="transmembrane region" description="Helical" evidence="15">
    <location>
        <begin position="325"/>
        <end position="347"/>
    </location>
</feature>
<evidence type="ECO:0000256" key="9">
    <source>
        <dbReference type="ARBA" id="ARBA00022842"/>
    </source>
</evidence>
<comment type="subcellular location">
    <subcellularLocation>
        <location evidence="2">Membrane</location>
        <topology evidence="2">Multi-pass membrane protein</topology>
    </subcellularLocation>
</comment>